<evidence type="ECO:0000313" key="4">
    <source>
        <dbReference type="Proteomes" id="UP001437256"/>
    </source>
</evidence>
<dbReference type="InterPro" id="IPR014811">
    <property type="entry name" value="ArgoL1"/>
</dbReference>
<dbReference type="Pfam" id="PF02170">
    <property type="entry name" value="PAZ"/>
    <property type="match status" value="1"/>
</dbReference>
<gene>
    <name evidence="3" type="ORF">AAF712_007408</name>
</gene>
<dbReference type="Pfam" id="PF16488">
    <property type="entry name" value="ArgoL2"/>
    <property type="match status" value="1"/>
</dbReference>
<proteinExistence type="predicted"/>
<feature type="domain" description="PAZ" evidence="1">
    <location>
        <begin position="150"/>
        <end position="255"/>
    </location>
</feature>
<dbReference type="InterPro" id="IPR003100">
    <property type="entry name" value="PAZ_dom"/>
</dbReference>
<evidence type="ECO:0000259" key="1">
    <source>
        <dbReference type="PROSITE" id="PS50821"/>
    </source>
</evidence>
<dbReference type="InterPro" id="IPR032472">
    <property type="entry name" value="ArgoL2"/>
</dbReference>
<comment type="caution">
    <text evidence="3">The sequence shown here is derived from an EMBL/GenBank/DDBJ whole genome shotgun (WGS) entry which is preliminary data.</text>
</comment>
<protein>
    <recommendedName>
        <fullName evidence="5">Piwi-domain-containing protein</fullName>
    </recommendedName>
</protein>
<dbReference type="InterPro" id="IPR036085">
    <property type="entry name" value="PAZ_dom_sf"/>
</dbReference>
<dbReference type="PROSITE" id="PS50822">
    <property type="entry name" value="PIWI"/>
    <property type="match status" value="1"/>
</dbReference>
<dbReference type="Gene3D" id="2.170.260.10">
    <property type="entry name" value="paz domain"/>
    <property type="match status" value="1"/>
</dbReference>
<dbReference type="Pfam" id="PF02171">
    <property type="entry name" value="Piwi"/>
    <property type="match status" value="1"/>
</dbReference>
<dbReference type="InterPro" id="IPR045246">
    <property type="entry name" value="Piwi_ago-like"/>
</dbReference>
<reference evidence="3 4" key="1">
    <citation type="submission" date="2024-05" db="EMBL/GenBank/DDBJ databases">
        <title>A draft genome resource for the thread blight pathogen Marasmius tenuissimus strain MS-2.</title>
        <authorList>
            <person name="Yulfo-Soto G.E."/>
            <person name="Baruah I.K."/>
            <person name="Amoako-Attah I."/>
            <person name="Bukari Y."/>
            <person name="Meinhardt L.W."/>
            <person name="Bailey B.A."/>
            <person name="Cohen S.P."/>
        </authorList>
    </citation>
    <scope>NUCLEOTIDE SEQUENCE [LARGE SCALE GENOMIC DNA]</scope>
    <source>
        <strain evidence="3 4">MS-2</strain>
    </source>
</reference>
<dbReference type="EMBL" id="JBBXMP010000045">
    <property type="protein sequence ID" value="KAL0065630.1"/>
    <property type="molecule type" value="Genomic_DNA"/>
</dbReference>
<dbReference type="Pfam" id="PF08699">
    <property type="entry name" value="ArgoL1"/>
    <property type="match status" value="1"/>
</dbReference>
<sequence length="799" mass="88687">MPHLLDLGKSDSALFTIPFVDGPSAKTKPPVLYSVQLTKVAEINPEVLQRFVDGLQSQDEGVSTTLMAMNVAIRQDPILRGFAFNTRSFFPNTDDTLSDSRMGLQFGRGIFQSIRPTLGKVILNTDITTAMFYRCGALTTLCTEYLQAPDNPEFLSPTRGLPDRERIRLQRFITGIRVRVVTSTAPNAPMKTITIAKLTDISAREFVFTQRDGKKTTVASYFQKIHNQSLKYPDIICALTASGAAIPLELLTVLPGQIARKQVPPEVTAGMVAFSKLEPPQRLTEINKGLQLLAHGQSEYVRNFGMSVSNTSVMSINARIINPPRLQYGAKDGQRLMSVDPRHGSWNLMDKTFIQPRPIHRWTVVIFESEGRFSKHAAREMVKTVIESFATVGMRIHEIDPIIVHVNPQKDISLSLRQAGAQTARKHAGPDGQLKNGPDLMFAVLPDLGNAELYRSVKHFGDIETGVVTQCLKASLCKRARIQYWANVASKVNPKLGGINHKPDPSSPAASNLNDPYCPAVIMGADVMHPSPGSNAPSYTAVVTNVDSDAAKYIAESRVQTSRVEIIEDLEVMVKNLLKKYMNYREQVEKHAVIKPSRLLFFRDGVSEGQYQQVKDLELRVIRQVCHDLGINPKITFIIVAKRHHFRFFPKEPSQADRSGNCPAGTVVDTGITHPTEFDFYLQSHGGLLGTSRSAHYHVLEDDSGFTRLPSTFSADAMQSLCYGLCHVFARSTRTISVPAPVAHADIVCSRAPNHYRSNISMSDVESTKTSGSHNSTLEQLKAEYKPVHPNHQRRTFFT</sequence>
<dbReference type="CDD" id="cd04657">
    <property type="entry name" value="Piwi_ago-like"/>
    <property type="match status" value="1"/>
</dbReference>
<evidence type="ECO:0000259" key="2">
    <source>
        <dbReference type="PROSITE" id="PS50822"/>
    </source>
</evidence>
<dbReference type="InterPro" id="IPR012337">
    <property type="entry name" value="RNaseH-like_sf"/>
</dbReference>
<organism evidence="3 4">
    <name type="scientific">Marasmius tenuissimus</name>
    <dbReference type="NCBI Taxonomy" id="585030"/>
    <lineage>
        <taxon>Eukaryota</taxon>
        <taxon>Fungi</taxon>
        <taxon>Dikarya</taxon>
        <taxon>Basidiomycota</taxon>
        <taxon>Agaricomycotina</taxon>
        <taxon>Agaricomycetes</taxon>
        <taxon>Agaricomycetidae</taxon>
        <taxon>Agaricales</taxon>
        <taxon>Marasmiineae</taxon>
        <taxon>Marasmiaceae</taxon>
        <taxon>Marasmius</taxon>
    </lineage>
</organism>
<dbReference type="Pfam" id="PF16487">
    <property type="entry name" value="ArgoMid"/>
    <property type="match status" value="1"/>
</dbReference>
<accession>A0ABR2ZWD3</accession>
<evidence type="ECO:0008006" key="5">
    <source>
        <dbReference type="Google" id="ProtNLM"/>
    </source>
</evidence>
<dbReference type="CDD" id="cd02846">
    <property type="entry name" value="PAZ_argonaute_like"/>
    <property type="match status" value="1"/>
</dbReference>
<evidence type="ECO:0000313" key="3">
    <source>
        <dbReference type="EMBL" id="KAL0065630.1"/>
    </source>
</evidence>
<dbReference type="SUPFAM" id="SSF101690">
    <property type="entry name" value="PAZ domain"/>
    <property type="match status" value="1"/>
</dbReference>
<dbReference type="PANTHER" id="PTHR22891">
    <property type="entry name" value="EUKARYOTIC TRANSLATION INITIATION FACTOR 2C"/>
    <property type="match status" value="1"/>
</dbReference>
<dbReference type="InterPro" id="IPR003165">
    <property type="entry name" value="Piwi"/>
</dbReference>
<dbReference type="Gene3D" id="3.40.50.2300">
    <property type="match status" value="1"/>
</dbReference>
<dbReference type="Proteomes" id="UP001437256">
    <property type="component" value="Unassembled WGS sequence"/>
</dbReference>
<dbReference type="SMART" id="SM00950">
    <property type="entry name" value="Piwi"/>
    <property type="match status" value="1"/>
</dbReference>
<name>A0ABR2ZWD3_9AGAR</name>
<dbReference type="SMART" id="SM01163">
    <property type="entry name" value="DUF1785"/>
    <property type="match status" value="1"/>
</dbReference>
<dbReference type="InterPro" id="IPR032473">
    <property type="entry name" value="Argonaute_Mid_dom"/>
</dbReference>
<dbReference type="Gene3D" id="3.30.420.10">
    <property type="entry name" value="Ribonuclease H-like superfamily/Ribonuclease H"/>
    <property type="match status" value="1"/>
</dbReference>
<dbReference type="SUPFAM" id="SSF53098">
    <property type="entry name" value="Ribonuclease H-like"/>
    <property type="match status" value="1"/>
</dbReference>
<keyword evidence="4" id="KW-1185">Reference proteome</keyword>
<dbReference type="PROSITE" id="PS50821">
    <property type="entry name" value="PAZ"/>
    <property type="match status" value="1"/>
</dbReference>
<dbReference type="InterPro" id="IPR036397">
    <property type="entry name" value="RNaseH_sf"/>
</dbReference>
<feature type="domain" description="Piwi" evidence="2">
    <location>
        <begin position="440"/>
        <end position="757"/>
    </location>
</feature>